<dbReference type="EMBL" id="JBAKAP010000092">
    <property type="protein sequence ID" value="MEL0618705.1"/>
    <property type="molecule type" value="Genomic_DNA"/>
</dbReference>
<keyword evidence="2" id="KW-1185">Reference proteome</keyword>
<gene>
    <name evidence="1" type="ORF">V6243_17935</name>
</gene>
<feature type="non-terminal residue" evidence="1">
    <location>
        <position position="1"/>
    </location>
</feature>
<proteinExistence type="predicted"/>
<protein>
    <submittedName>
        <fullName evidence="1">Uncharacterized protein</fullName>
    </submittedName>
</protein>
<reference evidence="1 2" key="1">
    <citation type="submission" date="2024-02" db="EMBL/GenBank/DDBJ databases">
        <title>Bacteria isolated from the canopy kelp, Nereocystis luetkeana.</title>
        <authorList>
            <person name="Pfister C.A."/>
            <person name="Younker I.T."/>
            <person name="Light S.H."/>
        </authorList>
    </citation>
    <scope>NUCLEOTIDE SEQUENCE [LARGE SCALE GENOMIC DNA]</scope>
    <source>
        <strain evidence="1 2">TI.5.07</strain>
    </source>
</reference>
<organism evidence="1 2">
    <name type="scientific">Cobetia marina</name>
    <name type="common">Deleya marina</name>
    <dbReference type="NCBI Taxonomy" id="28258"/>
    <lineage>
        <taxon>Bacteria</taxon>
        <taxon>Pseudomonadati</taxon>
        <taxon>Pseudomonadota</taxon>
        <taxon>Gammaproteobacteria</taxon>
        <taxon>Oceanospirillales</taxon>
        <taxon>Halomonadaceae</taxon>
        <taxon>Cobetia</taxon>
    </lineage>
</organism>
<evidence type="ECO:0000313" key="2">
    <source>
        <dbReference type="Proteomes" id="UP001378242"/>
    </source>
</evidence>
<sequence>DIYRAVEVLGTQAVHPESLEDTLDGILLQERYHDKVRQALLDSQRLLRQLTRHLPAERQHKARRQEIRDMLRDVDSLN</sequence>
<dbReference type="Proteomes" id="UP001378242">
    <property type="component" value="Unassembled WGS sequence"/>
</dbReference>
<accession>A0ABU9GKR4</accession>
<feature type="non-terminal residue" evidence="1">
    <location>
        <position position="78"/>
    </location>
</feature>
<name>A0ABU9GKR4_COBMA</name>
<comment type="caution">
    <text evidence="1">The sequence shown here is derived from an EMBL/GenBank/DDBJ whole genome shotgun (WGS) entry which is preliminary data.</text>
</comment>
<evidence type="ECO:0000313" key="1">
    <source>
        <dbReference type="EMBL" id="MEL0618705.1"/>
    </source>
</evidence>